<accession>A0AA97EJF2</accession>
<dbReference type="InterPro" id="IPR013783">
    <property type="entry name" value="Ig-like_fold"/>
</dbReference>
<keyword evidence="4" id="KW-1185">Reference proteome</keyword>
<dbReference type="Gene3D" id="2.60.40.10">
    <property type="entry name" value="Immunoglobulins"/>
    <property type="match status" value="1"/>
</dbReference>
<name>A0AA97EJF2_9FLAO</name>
<dbReference type="NCBIfam" id="TIGR04131">
    <property type="entry name" value="Bac_Flav_CTERM"/>
    <property type="match status" value="1"/>
</dbReference>
<dbReference type="Pfam" id="PF13585">
    <property type="entry name" value="CHU_C"/>
    <property type="match status" value="1"/>
</dbReference>
<dbReference type="RefSeq" id="WP_316982295.1">
    <property type="nucleotide sequence ID" value="NZ_CP136521.1"/>
</dbReference>
<gene>
    <name evidence="3" type="ORF">RNZ46_11260</name>
</gene>
<dbReference type="EMBL" id="CP136521">
    <property type="protein sequence ID" value="WOD42566.1"/>
    <property type="molecule type" value="Genomic_DNA"/>
</dbReference>
<evidence type="ECO:0000259" key="2">
    <source>
        <dbReference type="Pfam" id="PF24346"/>
    </source>
</evidence>
<sequence length="1859" mass="186433">MSSFVVLDNVNLLSGTRFTVEADFSLGQQAPGPGASSNEYGISLGAPGQDPIWVDDFAGAPDAVFLYGHGVSLIRHPNSSPGSFSAPPRIDGWFRQFTTYYVADNGSGTLHLYADNVGYRYNATGNPETTFTATGIDFGPASNYPWLNNAEISLSVDEYVDNIVVATEHCDTDDDGIPNYKDIDSDNDGCPDANEAYSDSNADSNSDGTYGGVVGASEVNPDGTVIAATYPGTNNNVTTAVQVTVTAGPSNQSEIEGDSATFTVTATSESTSTFASGVPDYAVPPATDVSASLVYQWQENGSNLSDTGVYSGTNTNVLNISDVTGLDGNVYNVIISQPNNVCVNEQNSATLSVIPRIIANDDDFSGAPVNGFDGGSTATVLGNDTLNGVAVVPADITLTPGTAPTPAAGSITMNADGTITVAAGTTAGTYTYDYTICENLNPTNCDTATATIVVAPAPIDAVADDFSGAPVNGFDGGSTATVLGNDTLNGVAVVPADITLTPGTAPTPAAGSITMNADGTITVAAGTTAGTYTYDYTICENLNPTNCDTATATIVVAPAPIDAVADDFSGAPVNGFDGGSTATVLGNDTLNGVAVVPADITLTPGTAPTPAAGSITMNADGTITVAAGTTAGTYTYDYTICENLNPTNCDTATATIVVAPAPIDAVADDFSGAPVNGFDGGSTATVLGNDTLNGVAVVPADITLTPGTAPTPAAGSITMNADGTITVAAGTTAGTYTYDYTICENLNPTNCDTATATIVVAPAPIDAVADDFSGAPVNGFDGGSTATVLGNDTLNGVAVVPADITLTPGTAPTPAAGSITMNADGTITVAAGTTAGTYTYDYTICENLNPTNCDTATATIVVAPAPIDAVADDFSGAPVNGFDGGSTATVLGNDTLNGVAVVPADITLTPGTAPTPAAGSITMNADGTITVAAGTTAGTYTYDYTICENLNPTNCDTATATIVVAPAPIDAVADDFSGAPVNGFDGGSTATVLGNDTLNGVAVVPADITLTPGTAPTPAAGSITMNADGTITVAAGTTAGTYTYDYTICENLNPTNCDTATATIVVAPAPIDAVADDFSGAPVNGFDGGSTATVLGNDTLNGVAVVPADITLTPGTAPTPAAGSITMNADGTITVAAGTTAGTYTYDYTICENLNPTNCDTATATIVVAPAPIDAVADDFSGAPVNGFDGGSTATVLGNDTLNGVAVVPADITLTPGTAPTPAAGSITMNADGTITVAAGTTAGTYTYDYTICENLNPTNCDTATATIVVAPAPIDAVADDFSGAPVNGFDGGSTATVLGNDTLNGVAVVPADITLTPGTAPTPAAGSITMNADGTITVAAGTTAGTYTYDYTICENLNPTNCDTATATIVVAPAPIDAVADDFSGAPVNGFDGGSTATVLGNDTLNGVAVVPADITLTPGTAPTPAAGSITMNADGTITVAAGTTAGTYTYDYTICENLNPTNCDTATATIVVAPAPIDAVADDFSGAPVNGFDGGSTATVLGNDTLNGVAVVPADITLTPGTAPTPAAGSITMNADGTITVAAGTTAGTYTYDYTICENLNPTNCDTATATIVVVSCPSPVDSDGDGLTDCEETTGIDDPSTPEDPTTYGPGPFDPHDVCDPIITGCEASIRVTKVADVFGTSLGDVINYTIEIENTGDFDLAEISLIDTFTDVNGKNISLTQEPQFVESSFGSAEGILLIGEVATYNASFTITQETINAGGVRNSVVATGSNIRIGSVSDTSDDGDDLDGNTEDDATITELGCLMVFNEFSPNGDNVNDTFVINCIENYPNNKLEIYNRWGNIVYEKRGYKNDWRGVSNGRAVYSQSDKLPVGTYYYVLNLGDGSKPKVGWLYINR</sequence>
<reference evidence="4" key="1">
    <citation type="submission" date="2024-06" db="EMBL/GenBank/DDBJ databases">
        <title>Hwangdonia haimaensis gen. nov., sp. nov., a member of the family Flavobacteriaceae isolated from the haima cold seep.</title>
        <authorList>
            <person name="Li J."/>
        </authorList>
    </citation>
    <scope>NUCLEOTIDE SEQUENCE [LARGE SCALE GENOMIC DNA]</scope>
    <source>
        <strain evidence="4">SCSIO 19198</strain>
    </source>
</reference>
<protein>
    <submittedName>
        <fullName evidence="3">Gliding motility-associated C-terminal domain-containing protein</fullName>
    </submittedName>
</protein>
<feature type="region of interest" description="Disordered" evidence="1">
    <location>
        <begin position="1585"/>
        <end position="1611"/>
    </location>
</feature>
<evidence type="ECO:0000313" key="3">
    <source>
        <dbReference type="EMBL" id="WOD42566.1"/>
    </source>
</evidence>
<evidence type="ECO:0000313" key="4">
    <source>
        <dbReference type="Proteomes" id="UP001302486"/>
    </source>
</evidence>
<dbReference type="Proteomes" id="UP001302486">
    <property type="component" value="Chromosome"/>
</dbReference>
<feature type="region of interest" description="Disordered" evidence="1">
    <location>
        <begin position="174"/>
        <end position="210"/>
    </location>
</feature>
<dbReference type="InterPro" id="IPR026341">
    <property type="entry name" value="T9SS_type_B"/>
</dbReference>
<proteinExistence type="predicted"/>
<feature type="compositionally biased region" description="Acidic residues" evidence="1">
    <location>
        <begin position="1585"/>
        <end position="1598"/>
    </location>
</feature>
<dbReference type="Pfam" id="PF24346">
    <property type="entry name" value="DUF7507"/>
    <property type="match status" value="1"/>
</dbReference>
<organism evidence="3 4">
    <name type="scientific">Hwangdonia lutea</name>
    <dbReference type="NCBI Taxonomy" id="3075823"/>
    <lineage>
        <taxon>Bacteria</taxon>
        <taxon>Pseudomonadati</taxon>
        <taxon>Bacteroidota</taxon>
        <taxon>Flavobacteriia</taxon>
        <taxon>Flavobacteriales</taxon>
        <taxon>Flavobacteriaceae</taxon>
        <taxon>Hwangdonia</taxon>
    </lineage>
</organism>
<evidence type="ECO:0000256" key="1">
    <source>
        <dbReference type="SAM" id="MobiDB-lite"/>
    </source>
</evidence>
<feature type="domain" description="DUF7507" evidence="2">
    <location>
        <begin position="1631"/>
        <end position="1741"/>
    </location>
</feature>
<dbReference type="InterPro" id="IPR055354">
    <property type="entry name" value="DUF7507"/>
</dbReference>
<feature type="compositionally biased region" description="Low complexity" evidence="1">
    <location>
        <begin position="192"/>
        <end position="207"/>
    </location>
</feature>
<dbReference type="KEGG" id="hws:RNZ46_11260"/>